<organism evidence="6 7">
    <name type="scientific">Pichia kluyveri</name>
    <name type="common">Yeast</name>
    <dbReference type="NCBI Taxonomy" id="36015"/>
    <lineage>
        <taxon>Eukaryota</taxon>
        <taxon>Fungi</taxon>
        <taxon>Dikarya</taxon>
        <taxon>Ascomycota</taxon>
        <taxon>Saccharomycotina</taxon>
        <taxon>Pichiomycetes</taxon>
        <taxon>Pichiales</taxon>
        <taxon>Pichiaceae</taxon>
        <taxon>Pichia</taxon>
    </lineage>
</organism>
<dbReference type="AlphaFoldDB" id="A0AAV5R264"/>
<dbReference type="InterPro" id="IPR050600">
    <property type="entry name" value="SETD3_SETD6_MTase"/>
</dbReference>
<dbReference type="GO" id="GO:0032259">
    <property type="term" value="P:methylation"/>
    <property type="evidence" value="ECO:0007669"/>
    <property type="project" value="UniProtKB-KW"/>
</dbReference>
<evidence type="ECO:0000256" key="4">
    <source>
        <dbReference type="SAM" id="Coils"/>
    </source>
</evidence>
<evidence type="ECO:0000256" key="1">
    <source>
        <dbReference type="ARBA" id="ARBA00022603"/>
    </source>
</evidence>
<evidence type="ECO:0000313" key="6">
    <source>
        <dbReference type="EMBL" id="GMM45390.1"/>
    </source>
</evidence>
<evidence type="ECO:0000259" key="5">
    <source>
        <dbReference type="PROSITE" id="PS50280"/>
    </source>
</evidence>
<dbReference type="EMBL" id="BTGB01000002">
    <property type="protein sequence ID" value="GMM45390.1"/>
    <property type="molecule type" value="Genomic_DNA"/>
</dbReference>
<dbReference type="PROSITE" id="PS50280">
    <property type="entry name" value="SET"/>
    <property type="match status" value="1"/>
</dbReference>
<evidence type="ECO:0000256" key="3">
    <source>
        <dbReference type="ARBA" id="ARBA00022691"/>
    </source>
</evidence>
<keyword evidence="3" id="KW-0949">S-adenosyl-L-methionine</keyword>
<dbReference type="Proteomes" id="UP001378960">
    <property type="component" value="Unassembled WGS sequence"/>
</dbReference>
<accession>A0AAV5R264</accession>
<keyword evidence="7" id="KW-1185">Reference proteome</keyword>
<dbReference type="InterPro" id="IPR046341">
    <property type="entry name" value="SET_dom_sf"/>
</dbReference>
<keyword evidence="4" id="KW-0175">Coiled coil</keyword>
<sequence>MKDYNTEKLKSWLTIPNKNDKTKTKSLISDKLKVIDDIEFGRCIQVTDKIPKDEMIIKIPKIFLLNYLVILKHLSYWNSNINDFLKKNISNFNNEMFETDEDEITQIYSNLDFEALMKLTSHQIITMYIVLEKKRKDKSYWNEMFNSFPQMVEYSGIPMTWELSSDKIDNEIYKSIPKEMLEHSYKQIDQFKKDIEIIKSLLKSFNIEITETEYLWAWLSINTRCLYYKLSNYLPITNKKDNQSSNITMVPFIDFINHQTENSNCIAKQSKSGYEVYTIKEIEKDENIWFTYGPHNDDFLQCEYGFSTSKIINEEEEFKIFNKFNTINLSNIILKLLNNPKKKNVVNWLKQSGYYDDYTIGIEDINKDKIIVKPSYRTRIAISALIENENEFKYNDDQTSYTCPPKLERFSMGNSDGEYYDNTIYVLLNKICSKINNEIDDKLKNLNNLKNSNDNNNKNIDLVIGLLNNKKIILNSLTK</sequence>
<dbReference type="PANTHER" id="PTHR13271">
    <property type="entry name" value="UNCHARACTERIZED PUTATIVE METHYLTRANSFERASE"/>
    <property type="match status" value="1"/>
</dbReference>
<dbReference type="SUPFAM" id="SSF82199">
    <property type="entry name" value="SET domain"/>
    <property type="match status" value="1"/>
</dbReference>
<name>A0AAV5R264_PICKL</name>
<dbReference type="CDD" id="cd19177">
    <property type="entry name" value="SET_SETD4"/>
    <property type="match status" value="1"/>
</dbReference>
<dbReference type="GO" id="GO:0016279">
    <property type="term" value="F:protein-lysine N-methyltransferase activity"/>
    <property type="evidence" value="ECO:0007669"/>
    <property type="project" value="InterPro"/>
</dbReference>
<keyword evidence="2" id="KW-0808">Transferase</keyword>
<feature type="domain" description="SET" evidence="5">
    <location>
        <begin position="30"/>
        <end position="293"/>
    </location>
</feature>
<dbReference type="InterPro" id="IPR044429">
    <property type="entry name" value="SETD4_SET"/>
</dbReference>
<dbReference type="InterPro" id="IPR001214">
    <property type="entry name" value="SET_dom"/>
</dbReference>
<dbReference type="PANTHER" id="PTHR13271:SF47">
    <property type="entry name" value="ACTIN-HISTIDINE N-METHYLTRANSFERASE"/>
    <property type="match status" value="1"/>
</dbReference>
<reference evidence="6 7" key="1">
    <citation type="journal article" date="2023" name="Elife">
        <title>Identification of key yeast species and microbe-microbe interactions impacting larval growth of Drosophila in the wild.</title>
        <authorList>
            <person name="Mure A."/>
            <person name="Sugiura Y."/>
            <person name="Maeda R."/>
            <person name="Honda K."/>
            <person name="Sakurai N."/>
            <person name="Takahashi Y."/>
            <person name="Watada M."/>
            <person name="Katoh T."/>
            <person name="Gotoh A."/>
            <person name="Gotoh Y."/>
            <person name="Taniguchi I."/>
            <person name="Nakamura K."/>
            <person name="Hayashi T."/>
            <person name="Katayama T."/>
            <person name="Uemura T."/>
            <person name="Hattori Y."/>
        </authorList>
    </citation>
    <scope>NUCLEOTIDE SEQUENCE [LARGE SCALE GENOMIC DNA]</scope>
    <source>
        <strain evidence="6 7">PK-24</strain>
    </source>
</reference>
<proteinExistence type="predicted"/>
<evidence type="ECO:0000313" key="7">
    <source>
        <dbReference type="Proteomes" id="UP001378960"/>
    </source>
</evidence>
<comment type="caution">
    <text evidence="6">The sequence shown here is derived from an EMBL/GenBank/DDBJ whole genome shotgun (WGS) entry which is preliminary data.</text>
</comment>
<dbReference type="Pfam" id="PF00856">
    <property type="entry name" value="SET"/>
    <property type="match status" value="1"/>
</dbReference>
<keyword evidence="1" id="KW-0489">Methyltransferase</keyword>
<protein>
    <submittedName>
        <fullName evidence="6">Protein-lysine N-methyltransferase</fullName>
    </submittedName>
</protein>
<feature type="coiled-coil region" evidence="4">
    <location>
        <begin position="432"/>
        <end position="459"/>
    </location>
</feature>
<gene>
    <name evidence="6" type="ORF">DAPK24_019650</name>
</gene>
<evidence type="ECO:0000256" key="2">
    <source>
        <dbReference type="ARBA" id="ARBA00022679"/>
    </source>
</evidence>
<dbReference type="Gene3D" id="3.90.1410.10">
    <property type="entry name" value="set domain protein methyltransferase, domain 1"/>
    <property type="match status" value="1"/>
</dbReference>